<dbReference type="AlphaFoldDB" id="A0AAV5ISR0"/>
<evidence type="ECO:0008006" key="10">
    <source>
        <dbReference type="Google" id="ProtNLM"/>
    </source>
</evidence>
<evidence type="ECO:0000256" key="1">
    <source>
        <dbReference type="ARBA" id="ARBA00004141"/>
    </source>
</evidence>
<evidence type="ECO:0000256" key="5">
    <source>
        <dbReference type="ARBA" id="ARBA00022989"/>
    </source>
</evidence>
<dbReference type="GO" id="GO:0005345">
    <property type="term" value="F:purine nucleobase transmembrane transporter activity"/>
    <property type="evidence" value="ECO:0007669"/>
    <property type="project" value="UniProtKB-ARBA"/>
</dbReference>
<comment type="similarity">
    <text evidence="2">Belongs to the purine permeases (TC 2.A.7.14) family.</text>
</comment>
<sequence length="169" mass="18603">MWTNFTPPGFTEMALQTGGWPIILLPLTIAFLQRRKIDPTSKFFLMKLRLFVASAVIGVITGCDDYLYAYGVARLPVSTYSLIIASQLAFTADFSFLLVKQKFTSYSINAVFFLPLGEAILSGKPRWSKIDPHQHPISSQSAPTHQVLTGNGGSNGWMTSFSLKGVFCG</sequence>
<dbReference type="EMBL" id="BPVZ01000017">
    <property type="protein sequence ID" value="GKV01666.1"/>
    <property type="molecule type" value="Genomic_DNA"/>
</dbReference>
<keyword evidence="3" id="KW-0813">Transport</keyword>
<evidence type="ECO:0000313" key="9">
    <source>
        <dbReference type="Proteomes" id="UP001054252"/>
    </source>
</evidence>
<name>A0AAV5ISR0_9ROSI</name>
<feature type="transmembrane region" description="Helical" evidence="7">
    <location>
        <begin position="13"/>
        <end position="32"/>
    </location>
</feature>
<dbReference type="GO" id="GO:0015211">
    <property type="term" value="F:purine nucleoside transmembrane transporter activity"/>
    <property type="evidence" value="ECO:0007669"/>
    <property type="project" value="InterPro"/>
</dbReference>
<comment type="caution">
    <text evidence="8">The sequence shown here is derived from an EMBL/GenBank/DDBJ whole genome shotgun (WGS) entry which is preliminary data.</text>
</comment>
<dbReference type="PANTHER" id="PTHR31376:SF1">
    <property type="entry name" value="PURINE PERMEASE 2"/>
    <property type="match status" value="1"/>
</dbReference>
<protein>
    <recommendedName>
        <fullName evidence="10">WAT1-related protein</fullName>
    </recommendedName>
</protein>
<evidence type="ECO:0000256" key="6">
    <source>
        <dbReference type="ARBA" id="ARBA00023136"/>
    </source>
</evidence>
<comment type="subcellular location">
    <subcellularLocation>
        <location evidence="1">Membrane</location>
        <topology evidence="1">Multi-pass membrane protein</topology>
    </subcellularLocation>
</comment>
<feature type="transmembrane region" description="Helical" evidence="7">
    <location>
        <begin position="44"/>
        <end position="68"/>
    </location>
</feature>
<dbReference type="GO" id="GO:0016020">
    <property type="term" value="C:membrane"/>
    <property type="evidence" value="ECO:0007669"/>
    <property type="project" value="UniProtKB-SubCell"/>
</dbReference>
<dbReference type="SUPFAM" id="SSF103481">
    <property type="entry name" value="Multidrug resistance efflux transporter EmrE"/>
    <property type="match status" value="1"/>
</dbReference>
<keyword evidence="6 7" id="KW-0472">Membrane</keyword>
<dbReference type="InterPro" id="IPR030182">
    <property type="entry name" value="PUP_plant"/>
</dbReference>
<dbReference type="PANTHER" id="PTHR31376">
    <property type="entry name" value="OS09G0467300 PROTEIN-RELATED"/>
    <property type="match status" value="1"/>
</dbReference>
<evidence type="ECO:0000256" key="3">
    <source>
        <dbReference type="ARBA" id="ARBA00022448"/>
    </source>
</evidence>
<feature type="transmembrane region" description="Helical" evidence="7">
    <location>
        <begin position="80"/>
        <end position="99"/>
    </location>
</feature>
<proteinExistence type="inferred from homology"/>
<organism evidence="8 9">
    <name type="scientific">Rubroshorea leprosula</name>
    <dbReference type="NCBI Taxonomy" id="152421"/>
    <lineage>
        <taxon>Eukaryota</taxon>
        <taxon>Viridiplantae</taxon>
        <taxon>Streptophyta</taxon>
        <taxon>Embryophyta</taxon>
        <taxon>Tracheophyta</taxon>
        <taxon>Spermatophyta</taxon>
        <taxon>Magnoliopsida</taxon>
        <taxon>eudicotyledons</taxon>
        <taxon>Gunneridae</taxon>
        <taxon>Pentapetalae</taxon>
        <taxon>rosids</taxon>
        <taxon>malvids</taxon>
        <taxon>Malvales</taxon>
        <taxon>Dipterocarpaceae</taxon>
        <taxon>Rubroshorea</taxon>
    </lineage>
</organism>
<evidence type="ECO:0000256" key="2">
    <source>
        <dbReference type="ARBA" id="ARBA00006213"/>
    </source>
</evidence>
<keyword evidence="4 7" id="KW-0812">Transmembrane</keyword>
<dbReference type="Pfam" id="PF16913">
    <property type="entry name" value="PUNUT"/>
    <property type="match status" value="1"/>
</dbReference>
<keyword evidence="9" id="KW-1185">Reference proteome</keyword>
<evidence type="ECO:0000256" key="4">
    <source>
        <dbReference type="ARBA" id="ARBA00022692"/>
    </source>
</evidence>
<dbReference type="Proteomes" id="UP001054252">
    <property type="component" value="Unassembled WGS sequence"/>
</dbReference>
<dbReference type="InterPro" id="IPR037185">
    <property type="entry name" value="EmrE-like"/>
</dbReference>
<keyword evidence="5 7" id="KW-1133">Transmembrane helix</keyword>
<evidence type="ECO:0000256" key="7">
    <source>
        <dbReference type="SAM" id="Phobius"/>
    </source>
</evidence>
<reference evidence="8 9" key="1">
    <citation type="journal article" date="2021" name="Commun. Biol.">
        <title>The genome of Shorea leprosula (Dipterocarpaceae) highlights the ecological relevance of drought in aseasonal tropical rainforests.</title>
        <authorList>
            <person name="Ng K.K.S."/>
            <person name="Kobayashi M.J."/>
            <person name="Fawcett J.A."/>
            <person name="Hatakeyama M."/>
            <person name="Paape T."/>
            <person name="Ng C.H."/>
            <person name="Ang C.C."/>
            <person name="Tnah L.H."/>
            <person name="Lee C.T."/>
            <person name="Nishiyama T."/>
            <person name="Sese J."/>
            <person name="O'Brien M.J."/>
            <person name="Copetti D."/>
            <person name="Mohd Noor M.I."/>
            <person name="Ong R.C."/>
            <person name="Putra M."/>
            <person name="Sireger I.Z."/>
            <person name="Indrioko S."/>
            <person name="Kosugi Y."/>
            <person name="Izuno A."/>
            <person name="Isagi Y."/>
            <person name="Lee S.L."/>
            <person name="Shimizu K.K."/>
        </authorList>
    </citation>
    <scope>NUCLEOTIDE SEQUENCE [LARGE SCALE GENOMIC DNA]</scope>
    <source>
        <strain evidence="8">214</strain>
    </source>
</reference>
<gene>
    <name evidence="8" type="ORF">SLEP1_g14203</name>
</gene>
<accession>A0AAV5ISR0</accession>
<evidence type="ECO:0000313" key="8">
    <source>
        <dbReference type="EMBL" id="GKV01666.1"/>
    </source>
</evidence>